<accession>A0A9K3DTI5</accession>
<dbReference type="Gramene" id="mRNA:HanXRQr2_Chr16g0754441">
    <property type="protein sequence ID" value="CDS:HanXRQr2_Chr16g0754441.1"/>
    <property type="gene ID" value="HanXRQr2_Chr16g0754441"/>
</dbReference>
<dbReference type="Proteomes" id="UP000215914">
    <property type="component" value="Unassembled WGS sequence"/>
</dbReference>
<name>A0A9K3DTI5_HELAN</name>
<dbReference type="EMBL" id="MNCJ02000331">
    <property type="protein sequence ID" value="KAF5760518.1"/>
    <property type="molecule type" value="Genomic_DNA"/>
</dbReference>
<reference evidence="1" key="2">
    <citation type="submission" date="2020-06" db="EMBL/GenBank/DDBJ databases">
        <title>Helianthus annuus Genome sequencing and assembly Release 2.</title>
        <authorList>
            <person name="Gouzy J."/>
            <person name="Langlade N."/>
            <person name="Munos S."/>
        </authorList>
    </citation>
    <scope>NUCLEOTIDE SEQUENCE</scope>
    <source>
        <tissue evidence="1">Leaves</tissue>
    </source>
</reference>
<gene>
    <name evidence="1" type="ORF">HanXRQr2_Chr16g0754441</name>
</gene>
<evidence type="ECO:0000313" key="2">
    <source>
        <dbReference type="Proteomes" id="UP000215914"/>
    </source>
</evidence>
<dbReference type="AlphaFoldDB" id="A0A9K3DTI5"/>
<keyword evidence="2" id="KW-1185">Reference proteome</keyword>
<protein>
    <submittedName>
        <fullName evidence="1">Uncharacterized protein</fullName>
    </submittedName>
</protein>
<organism evidence="1 2">
    <name type="scientific">Helianthus annuus</name>
    <name type="common">Common sunflower</name>
    <dbReference type="NCBI Taxonomy" id="4232"/>
    <lineage>
        <taxon>Eukaryota</taxon>
        <taxon>Viridiplantae</taxon>
        <taxon>Streptophyta</taxon>
        <taxon>Embryophyta</taxon>
        <taxon>Tracheophyta</taxon>
        <taxon>Spermatophyta</taxon>
        <taxon>Magnoliopsida</taxon>
        <taxon>eudicotyledons</taxon>
        <taxon>Gunneridae</taxon>
        <taxon>Pentapetalae</taxon>
        <taxon>asterids</taxon>
        <taxon>campanulids</taxon>
        <taxon>Asterales</taxon>
        <taxon>Asteraceae</taxon>
        <taxon>Asteroideae</taxon>
        <taxon>Heliantheae alliance</taxon>
        <taxon>Heliantheae</taxon>
        <taxon>Helianthus</taxon>
    </lineage>
</organism>
<reference evidence="1" key="1">
    <citation type="journal article" date="2017" name="Nature">
        <title>The sunflower genome provides insights into oil metabolism, flowering and Asterid evolution.</title>
        <authorList>
            <person name="Badouin H."/>
            <person name="Gouzy J."/>
            <person name="Grassa C.J."/>
            <person name="Murat F."/>
            <person name="Staton S.E."/>
            <person name="Cottret L."/>
            <person name="Lelandais-Briere C."/>
            <person name="Owens G.L."/>
            <person name="Carrere S."/>
            <person name="Mayjonade B."/>
            <person name="Legrand L."/>
            <person name="Gill N."/>
            <person name="Kane N.C."/>
            <person name="Bowers J.E."/>
            <person name="Hubner S."/>
            <person name="Bellec A."/>
            <person name="Berard A."/>
            <person name="Berges H."/>
            <person name="Blanchet N."/>
            <person name="Boniface M.C."/>
            <person name="Brunel D."/>
            <person name="Catrice O."/>
            <person name="Chaidir N."/>
            <person name="Claudel C."/>
            <person name="Donnadieu C."/>
            <person name="Faraut T."/>
            <person name="Fievet G."/>
            <person name="Helmstetter N."/>
            <person name="King M."/>
            <person name="Knapp S.J."/>
            <person name="Lai Z."/>
            <person name="Le Paslier M.C."/>
            <person name="Lippi Y."/>
            <person name="Lorenzon L."/>
            <person name="Mandel J.R."/>
            <person name="Marage G."/>
            <person name="Marchand G."/>
            <person name="Marquand E."/>
            <person name="Bret-Mestries E."/>
            <person name="Morien E."/>
            <person name="Nambeesan S."/>
            <person name="Nguyen T."/>
            <person name="Pegot-Espagnet P."/>
            <person name="Pouilly N."/>
            <person name="Raftis F."/>
            <person name="Sallet E."/>
            <person name="Schiex T."/>
            <person name="Thomas J."/>
            <person name="Vandecasteele C."/>
            <person name="Vares D."/>
            <person name="Vear F."/>
            <person name="Vautrin S."/>
            <person name="Crespi M."/>
            <person name="Mangin B."/>
            <person name="Burke J.M."/>
            <person name="Salse J."/>
            <person name="Munos S."/>
            <person name="Vincourt P."/>
            <person name="Rieseberg L.H."/>
            <person name="Langlade N.B."/>
        </authorList>
    </citation>
    <scope>NUCLEOTIDE SEQUENCE</scope>
    <source>
        <tissue evidence="1">Leaves</tissue>
    </source>
</reference>
<evidence type="ECO:0000313" key="1">
    <source>
        <dbReference type="EMBL" id="KAF5760518.1"/>
    </source>
</evidence>
<sequence>MKLCLKGLLKERMLRHTVDWFLISMKLLKVSKNQKSSAPESSSTPSWFK</sequence>
<comment type="caution">
    <text evidence="1">The sequence shown here is derived from an EMBL/GenBank/DDBJ whole genome shotgun (WGS) entry which is preliminary data.</text>
</comment>
<proteinExistence type="predicted"/>